<sequence length="504" mass="52847">MSLSRGRGGRARVEGGSADRLRRWLIAGCAALAAMIAAAAATIPAYWQMPPADFDVRGWEQSFLGMVASDRNTAVGMALLLAVLAIPVIHLAVQVVRVGAPARDKRLAAMRLMGARHGDIRRVMSAEAVMCCLPGALVGGGAWLGFLDVAPRLFRLEVAPSMTDETSSQVAVLAGPAAPPSPLLLGPAVLFVPIAAAFLLALTARQVPVGEAAERSTRAPARKRPFVVNFAALVLVAGALYWSTMMLESVGERWRTLVGTTFTMSVLIGCCLVVTTLIAAAPLVASRLGARMSVSDRPDIFLAGHLMHEHPRFASRVAVSLVLLAVAGGLTVVCSGLPESEARGMFHDGGDQVLAGTEGADGSLPMDVLYYTVPAEAAQVIIATWAVIAAIGLLVAASERVSFRGQWVARVVAMGVPRQVLRRALVLEAAAPVALLVTAGLIAGVLAPSALIVSIGNAELLERVVWWRLAALWTLMVGSAAVSAWLGGFALHSAAEPQRIRDRE</sequence>
<proteinExistence type="predicted"/>
<gene>
    <name evidence="1" type="ORF">LP422_16055</name>
</gene>
<protein>
    <submittedName>
        <fullName evidence="1">Uncharacterized protein</fullName>
    </submittedName>
</protein>
<name>A0AC61U261_9MICO</name>
<dbReference type="EMBL" id="CP087977">
    <property type="protein sequence ID" value="UUZ44102.1"/>
    <property type="molecule type" value="Genomic_DNA"/>
</dbReference>
<reference evidence="1" key="1">
    <citation type="submission" date="2021-11" db="EMBL/GenBank/DDBJ databases">
        <title>Study of the species diversity of bacterial strains isolated from a unique natural object - Shulgan-Tash cave (Bashkiria).</title>
        <authorList>
            <person name="Sazanova A.L."/>
            <person name="Chirak E.R."/>
            <person name="Safronova V.I."/>
        </authorList>
    </citation>
    <scope>NUCLEOTIDE SEQUENCE</scope>
    <source>
        <strain evidence="1">P1</strain>
    </source>
</reference>
<evidence type="ECO:0000313" key="1">
    <source>
        <dbReference type="EMBL" id="UUZ44102.1"/>
    </source>
</evidence>
<organism evidence="1 2">
    <name type="scientific">Janibacter limosus</name>
    <dbReference type="NCBI Taxonomy" id="53458"/>
    <lineage>
        <taxon>Bacteria</taxon>
        <taxon>Bacillati</taxon>
        <taxon>Actinomycetota</taxon>
        <taxon>Actinomycetes</taxon>
        <taxon>Micrococcales</taxon>
        <taxon>Intrasporangiaceae</taxon>
        <taxon>Janibacter</taxon>
    </lineage>
</organism>
<accession>A0AC61U261</accession>
<dbReference type="Proteomes" id="UP001059663">
    <property type="component" value="Chromosome"/>
</dbReference>
<evidence type="ECO:0000313" key="2">
    <source>
        <dbReference type="Proteomes" id="UP001059663"/>
    </source>
</evidence>